<evidence type="ECO:0000313" key="1">
    <source>
        <dbReference type="EMBL" id="KAH3883985.1"/>
    </source>
</evidence>
<evidence type="ECO:0000313" key="2">
    <source>
        <dbReference type="Proteomes" id="UP000828390"/>
    </source>
</evidence>
<reference evidence="1" key="1">
    <citation type="journal article" date="2019" name="bioRxiv">
        <title>The Genome of the Zebra Mussel, Dreissena polymorpha: A Resource for Invasive Species Research.</title>
        <authorList>
            <person name="McCartney M.A."/>
            <person name="Auch B."/>
            <person name="Kono T."/>
            <person name="Mallez S."/>
            <person name="Zhang Y."/>
            <person name="Obille A."/>
            <person name="Becker A."/>
            <person name="Abrahante J.E."/>
            <person name="Garbe J."/>
            <person name="Badalamenti J.P."/>
            <person name="Herman A."/>
            <person name="Mangelson H."/>
            <person name="Liachko I."/>
            <person name="Sullivan S."/>
            <person name="Sone E.D."/>
            <person name="Koren S."/>
            <person name="Silverstein K.A.T."/>
            <person name="Beckman K.B."/>
            <person name="Gohl D.M."/>
        </authorList>
    </citation>
    <scope>NUCLEOTIDE SEQUENCE</scope>
    <source>
        <strain evidence="1">Duluth1</strain>
        <tissue evidence="1">Whole animal</tissue>
    </source>
</reference>
<keyword evidence="2" id="KW-1185">Reference proteome</keyword>
<name>A0A9D4MV85_DREPO</name>
<protein>
    <submittedName>
        <fullName evidence="1">Uncharacterized protein</fullName>
    </submittedName>
</protein>
<dbReference type="EMBL" id="JAIWYP010000001">
    <property type="protein sequence ID" value="KAH3883985.1"/>
    <property type="molecule type" value="Genomic_DNA"/>
</dbReference>
<organism evidence="1 2">
    <name type="scientific">Dreissena polymorpha</name>
    <name type="common">Zebra mussel</name>
    <name type="synonym">Mytilus polymorpha</name>
    <dbReference type="NCBI Taxonomy" id="45954"/>
    <lineage>
        <taxon>Eukaryota</taxon>
        <taxon>Metazoa</taxon>
        <taxon>Spiralia</taxon>
        <taxon>Lophotrochozoa</taxon>
        <taxon>Mollusca</taxon>
        <taxon>Bivalvia</taxon>
        <taxon>Autobranchia</taxon>
        <taxon>Heteroconchia</taxon>
        <taxon>Euheterodonta</taxon>
        <taxon>Imparidentia</taxon>
        <taxon>Neoheterodontei</taxon>
        <taxon>Myida</taxon>
        <taxon>Dreissenoidea</taxon>
        <taxon>Dreissenidae</taxon>
        <taxon>Dreissena</taxon>
    </lineage>
</organism>
<dbReference type="AlphaFoldDB" id="A0A9D4MV85"/>
<gene>
    <name evidence="1" type="ORF">DPMN_007955</name>
</gene>
<dbReference type="Proteomes" id="UP000828390">
    <property type="component" value="Unassembled WGS sequence"/>
</dbReference>
<proteinExistence type="predicted"/>
<comment type="caution">
    <text evidence="1">The sequence shown here is derived from an EMBL/GenBank/DDBJ whole genome shotgun (WGS) entry which is preliminary data.</text>
</comment>
<sequence>MASDITSGVERIAREMRRQNLMLDKETDLLYRITNGVLQIRDDLNKKKSRKENRPPTKSVAKSVNILHSQNIFHMHNQVMYC</sequence>
<accession>A0A9D4MV85</accession>
<reference evidence="1" key="2">
    <citation type="submission" date="2020-11" db="EMBL/GenBank/DDBJ databases">
        <authorList>
            <person name="McCartney M.A."/>
            <person name="Auch B."/>
            <person name="Kono T."/>
            <person name="Mallez S."/>
            <person name="Becker A."/>
            <person name="Gohl D.M."/>
            <person name="Silverstein K.A.T."/>
            <person name="Koren S."/>
            <person name="Bechman K.B."/>
            <person name="Herman A."/>
            <person name="Abrahante J.E."/>
            <person name="Garbe J."/>
        </authorList>
    </citation>
    <scope>NUCLEOTIDE SEQUENCE</scope>
    <source>
        <strain evidence="1">Duluth1</strain>
        <tissue evidence="1">Whole animal</tissue>
    </source>
</reference>